<keyword evidence="5" id="KW-1185">Reference proteome</keyword>
<dbReference type="InterPro" id="IPR027443">
    <property type="entry name" value="IPNS-like_sf"/>
</dbReference>
<dbReference type="InterPro" id="IPR044861">
    <property type="entry name" value="IPNS-like_FE2OG_OXY"/>
</dbReference>
<organism evidence="4 5">
    <name type="scientific">Colletotrichum destructivum</name>
    <dbReference type="NCBI Taxonomy" id="34406"/>
    <lineage>
        <taxon>Eukaryota</taxon>
        <taxon>Fungi</taxon>
        <taxon>Dikarya</taxon>
        <taxon>Ascomycota</taxon>
        <taxon>Pezizomycotina</taxon>
        <taxon>Sordariomycetes</taxon>
        <taxon>Hypocreomycetidae</taxon>
        <taxon>Glomerellales</taxon>
        <taxon>Glomerellaceae</taxon>
        <taxon>Colletotrichum</taxon>
        <taxon>Colletotrichum destructivum species complex</taxon>
    </lineage>
</organism>
<dbReference type="EMBL" id="CP137315">
    <property type="protein sequence ID" value="WQF90223.1"/>
    <property type="molecule type" value="Genomic_DNA"/>
</dbReference>
<dbReference type="Proteomes" id="UP001322277">
    <property type="component" value="Chromosome 11"/>
</dbReference>
<evidence type="ECO:0000256" key="1">
    <source>
        <dbReference type="ARBA" id="ARBA00008056"/>
    </source>
</evidence>
<sequence length="360" mass="40822">MAITGIKSRKHPRSVDLTIFTTGDQSQRRQVACELVQSIHETGFCRLPKHNISIDTLDRVFGQCDKFFKLPVAVKSKIKHPPQHNPHRIQQGWSEVGRETVSTITDHEKGAMPVTDKPAVLDIKEAFDMGNPHDPLFENMWLPEEDLPGFKDDMERFYDECRREHLILLEALELGCSALLGFNPDFRRFCQDSVSECRINYYPATKASLLRPPGGHCNRISPHSDFGTLTLLFQDGVGGLEIEDQSDLGQFFPVTCDSPHELLVNAGDVLQRWSNNYFRSVNHLVTLPPALKKDDGEGDRDEFVPERTSVAFFAKADREAKVGSLPGFENGEHRYEQMTSLQYNQMKLKLTYGFESPAQV</sequence>
<dbReference type="RefSeq" id="XP_062787444.1">
    <property type="nucleotide sequence ID" value="XM_062931393.1"/>
</dbReference>
<dbReference type="PROSITE" id="PS51471">
    <property type="entry name" value="FE2OG_OXY"/>
    <property type="match status" value="1"/>
</dbReference>
<reference evidence="5" key="1">
    <citation type="journal article" date="2023" name="bioRxiv">
        <title>Complete genome of the Medicago anthracnose fungus, Colletotrichum destructivum, reveals a mini-chromosome-like region within a core chromosome.</title>
        <authorList>
            <person name="Lapalu N."/>
            <person name="Simon A."/>
            <person name="Lu A."/>
            <person name="Plaumann P.-L."/>
            <person name="Amselem J."/>
            <person name="Pigne S."/>
            <person name="Auger A."/>
            <person name="Koch C."/>
            <person name="Dallery J.-F."/>
            <person name="O'Connell R.J."/>
        </authorList>
    </citation>
    <scope>NUCLEOTIDE SEQUENCE [LARGE SCALE GENOMIC DNA]</scope>
    <source>
        <strain evidence="5">CBS 520.97</strain>
    </source>
</reference>
<dbReference type="InterPro" id="IPR026992">
    <property type="entry name" value="DIOX_N"/>
</dbReference>
<name>A0AAX4J3S3_9PEZI</name>
<gene>
    <name evidence="4" type="ORF">CDEST_15237</name>
</gene>
<dbReference type="Gene3D" id="2.60.120.330">
    <property type="entry name" value="B-lactam Antibiotic, Isopenicillin N Synthase, Chain"/>
    <property type="match status" value="1"/>
</dbReference>
<keyword evidence="4" id="KW-0223">Dioxygenase</keyword>
<dbReference type="SUPFAM" id="SSF51197">
    <property type="entry name" value="Clavaminate synthase-like"/>
    <property type="match status" value="1"/>
</dbReference>
<evidence type="ECO:0000259" key="3">
    <source>
        <dbReference type="PROSITE" id="PS51471"/>
    </source>
</evidence>
<keyword evidence="2" id="KW-0408">Iron</keyword>
<evidence type="ECO:0000313" key="4">
    <source>
        <dbReference type="EMBL" id="WQF90223.1"/>
    </source>
</evidence>
<dbReference type="KEGG" id="cdet:87951737"/>
<dbReference type="Pfam" id="PF03171">
    <property type="entry name" value="2OG-FeII_Oxy"/>
    <property type="match status" value="1"/>
</dbReference>
<dbReference type="InterPro" id="IPR050231">
    <property type="entry name" value="Iron_ascorbate_oxido_reductase"/>
</dbReference>
<keyword evidence="2" id="KW-0479">Metal-binding</keyword>
<dbReference type="AlphaFoldDB" id="A0AAX4J3S3"/>
<evidence type="ECO:0000256" key="2">
    <source>
        <dbReference type="RuleBase" id="RU003682"/>
    </source>
</evidence>
<accession>A0AAX4J3S3</accession>
<dbReference type="GeneID" id="87951737"/>
<dbReference type="GO" id="GO:0044283">
    <property type="term" value="P:small molecule biosynthetic process"/>
    <property type="evidence" value="ECO:0007669"/>
    <property type="project" value="UniProtKB-ARBA"/>
</dbReference>
<comment type="similarity">
    <text evidence="1 2">Belongs to the iron/ascorbate-dependent oxidoreductase family.</text>
</comment>
<proteinExistence type="inferred from homology"/>
<evidence type="ECO:0000313" key="5">
    <source>
        <dbReference type="Proteomes" id="UP001322277"/>
    </source>
</evidence>
<feature type="domain" description="Fe2OG dioxygenase" evidence="3">
    <location>
        <begin position="193"/>
        <end position="316"/>
    </location>
</feature>
<keyword evidence="2" id="KW-0560">Oxidoreductase</keyword>
<dbReference type="GO" id="GO:0046872">
    <property type="term" value="F:metal ion binding"/>
    <property type="evidence" value="ECO:0007669"/>
    <property type="project" value="UniProtKB-KW"/>
</dbReference>
<dbReference type="GO" id="GO:0051213">
    <property type="term" value="F:dioxygenase activity"/>
    <property type="evidence" value="ECO:0007669"/>
    <property type="project" value="UniProtKB-KW"/>
</dbReference>
<dbReference type="PANTHER" id="PTHR47990">
    <property type="entry name" value="2-OXOGLUTARATE (2OG) AND FE(II)-DEPENDENT OXYGENASE SUPERFAMILY PROTEIN-RELATED"/>
    <property type="match status" value="1"/>
</dbReference>
<dbReference type="Pfam" id="PF14226">
    <property type="entry name" value="DIOX_N"/>
    <property type="match status" value="1"/>
</dbReference>
<dbReference type="InterPro" id="IPR005123">
    <property type="entry name" value="Oxoglu/Fe-dep_dioxygenase_dom"/>
</dbReference>
<protein>
    <submittedName>
        <fullName evidence="4">Oxoglutarate/iron-dependent dioxygenase, non-hem dioxygenase domain-containing protein</fullName>
    </submittedName>
</protein>